<protein>
    <recommendedName>
        <fullName evidence="1">Protein kinase domain-containing protein</fullName>
    </recommendedName>
</protein>
<dbReference type="InterPro" id="IPR008271">
    <property type="entry name" value="Ser/Thr_kinase_AS"/>
</dbReference>
<dbReference type="PIRSF" id="PIRSF000654">
    <property type="entry name" value="Integrin-linked_kinase"/>
    <property type="match status" value="1"/>
</dbReference>
<evidence type="ECO:0000259" key="1">
    <source>
        <dbReference type="PROSITE" id="PS50011"/>
    </source>
</evidence>
<dbReference type="PANTHER" id="PTHR44329:SF214">
    <property type="entry name" value="PROTEIN KINASE DOMAIN-CONTAINING PROTEIN"/>
    <property type="match status" value="1"/>
</dbReference>
<dbReference type="GO" id="GO:0005524">
    <property type="term" value="F:ATP binding"/>
    <property type="evidence" value="ECO:0007669"/>
    <property type="project" value="InterPro"/>
</dbReference>
<dbReference type="HOGENOM" id="CLU_000288_7_18_1"/>
<sequence>RELMIMDMLRAHPHVIDLLGAAWSDVMLCIITPWMENGTIGQFLSRNSPDVYQIVDAMKFLKQSDIIHGDIKGDNILIDSSGNASIIDFGLSFISGPRLTLSGISNPGAGTIRWMAPERLYPEEWGKGQATSTFESEIYSLGMVLYEIYSGNIPFEGSTNSMVVVFVFAGLRPSRPTLISDDMWHLTERCWHANPSLRPEIATIFEDLNHRQLESSVQG</sequence>
<name>A0A0C3CT86_HEBCY</name>
<dbReference type="SUPFAM" id="SSF56112">
    <property type="entry name" value="Protein kinase-like (PK-like)"/>
    <property type="match status" value="1"/>
</dbReference>
<organism evidence="2 3">
    <name type="scientific">Hebeloma cylindrosporum</name>
    <dbReference type="NCBI Taxonomy" id="76867"/>
    <lineage>
        <taxon>Eukaryota</taxon>
        <taxon>Fungi</taxon>
        <taxon>Dikarya</taxon>
        <taxon>Basidiomycota</taxon>
        <taxon>Agaricomycotina</taxon>
        <taxon>Agaricomycetes</taxon>
        <taxon>Agaricomycetidae</taxon>
        <taxon>Agaricales</taxon>
        <taxon>Agaricineae</taxon>
        <taxon>Hymenogastraceae</taxon>
        <taxon>Hebeloma</taxon>
    </lineage>
</organism>
<dbReference type="PANTHER" id="PTHR44329">
    <property type="entry name" value="SERINE/THREONINE-PROTEIN KINASE TNNI3K-RELATED"/>
    <property type="match status" value="1"/>
</dbReference>
<dbReference type="Gene3D" id="1.10.510.10">
    <property type="entry name" value="Transferase(Phosphotransferase) domain 1"/>
    <property type="match status" value="1"/>
</dbReference>
<dbReference type="SMART" id="SM00220">
    <property type="entry name" value="S_TKc"/>
    <property type="match status" value="1"/>
</dbReference>
<gene>
    <name evidence="2" type="ORF">M413DRAFT_63480</name>
</gene>
<dbReference type="EMBL" id="KN831770">
    <property type="protein sequence ID" value="KIM47304.1"/>
    <property type="molecule type" value="Genomic_DNA"/>
</dbReference>
<dbReference type="PROSITE" id="PS50011">
    <property type="entry name" value="PROTEIN_KINASE_DOM"/>
    <property type="match status" value="1"/>
</dbReference>
<dbReference type="InterPro" id="IPR051681">
    <property type="entry name" value="Ser/Thr_Kinases-Pseudokinases"/>
</dbReference>
<proteinExistence type="predicted"/>
<reference evidence="3" key="2">
    <citation type="submission" date="2015-01" db="EMBL/GenBank/DDBJ databases">
        <title>Evolutionary Origins and Diversification of the Mycorrhizal Mutualists.</title>
        <authorList>
            <consortium name="DOE Joint Genome Institute"/>
            <consortium name="Mycorrhizal Genomics Consortium"/>
            <person name="Kohler A."/>
            <person name="Kuo A."/>
            <person name="Nagy L.G."/>
            <person name="Floudas D."/>
            <person name="Copeland A."/>
            <person name="Barry K.W."/>
            <person name="Cichocki N."/>
            <person name="Veneault-Fourrey C."/>
            <person name="LaButti K."/>
            <person name="Lindquist E.A."/>
            <person name="Lipzen A."/>
            <person name="Lundell T."/>
            <person name="Morin E."/>
            <person name="Murat C."/>
            <person name="Riley R."/>
            <person name="Ohm R."/>
            <person name="Sun H."/>
            <person name="Tunlid A."/>
            <person name="Henrissat B."/>
            <person name="Grigoriev I.V."/>
            <person name="Hibbett D.S."/>
            <person name="Martin F."/>
        </authorList>
    </citation>
    <scope>NUCLEOTIDE SEQUENCE [LARGE SCALE GENOMIC DNA]</scope>
    <source>
        <strain evidence="3">h7</strain>
    </source>
</reference>
<dbReference type="InterPro" id="IPR011009">
    <property type="entry name" value="Kinase-like_dom_sf"/>
</dbReference>
<dbReference type="STRING" id="686832.A0A0C3CT86"/>
<accession>A0A0C3CT86</accession>
<dbReference type="GO" id="GO:0004674">
    <property type="term" value="F:protein serine/threonine kinase activity"/>
    <property type="evidence" value="ECO:0007669"/>
    <property type="project" value="TreeGrafter"/>
</dbReference>
<dbReference type="InterPro" id="IPR001245">
    <property type="entry name" value="Ser-Thr/Tyr_kinase_cat_dom"/>
</dbReference>
<evidence type="ECO:0000313" key="2">
    <source>
        <dbReference type="EMBL" id="KIM47304.1"/>
    </source>
</evidence>
<feature type="non-terminal residue" evidence="2">
    <location>
        <position position="1"/>
    </location>
</feature>
<dbReference type="AlphaFoldDB" id="A0A0C3CT86"/>
<keyword evidence="3" id="KW-1185">Reference proteome</keyword>
<evidence type="ECO:0000313" key="3">
    <source>
        <dbReference type="Proteomes" id="UP000053424"/>
    </source>
</evidence>
<dbReference type="OrthoDB" id="4062651at2759"/>
<dbReference type="InterPro" id="IPR000719">
    <property type="entry name" value="Prot_kinase_dom"/>
</dbReference>
<reference evidence="2 3" key="1">
    <citation type="submission" date="2014-04" db="EMBL/GenBank/DDBJ databases">
        <authorList>
            <consortium name="DOE Joint Genome Institute"/>
            <person name="Kuo A."/>
            <person name="Gay G."/>
            <person name="Dore J."/>
            <person name="Kohler A."/>
            <person name="Nagy L.G."/>
            <person name="Floudas D."/>
            <person name="Copeland A."/>
            <person name="Barry K.W."/>
            <person name="Cichocki N."/>
            <person name="Veneault-Fourrey C."/>
            <person name="LaButti K."/>
            <person name="Lindquist E.A."/>
            <person name="Lipzen A."/>
            <person name="Lundell T."/>
            <person name="Morin E."/>
            <person name="Murat C."/>
            <person name="Sun H."/>
            <person name="Tunlid A."/>
            <person name="Henrissat B."/>
            <person name="Grigoriev I.V."/>
            <person name="Hibbett D.S."/>
            <person name="Martin F."/>
            <person name="Nordberg H.P."/>
            <person name="Cantor M.N."/>
            <person name="Hua S.X."/>
        </authorList>
    </citation>
    <scope>NUCLEOTIDE SEQUENCE [LARGE SCALE GENOMIC DNA]</scope>
    <source>
        <strain evidence="3">h7</strain>
    </source>
</reference>
<dbReference type="PROSITE" id="PS00108">
    <property type="entry name" value="PROTEIN_KINASE_ST"/>
    <property type="match status" value="1"/>
</dbReference>
<dbReference type="Pfam" id="PF07714">
    <property type="entry name" value="PK_Tyr_Ser-Thr"/>
    <property type="match status" value="1"/>
</dbReference>
<feature type="domain" description="Protein kinase" evidence="1">
    <location>
        <begin position="1"/>
        <end position="213"/>
    </location>
</feature>
<dbReference type="Proteomes" id="UP000053424">
    <property type="component" value="Unassembled WGS sequence"/>
</dbReference>